<dbReference type="Gene3D" id="3.40.190.10">
    <property type="entry name" value="Periplasmic binding protein-like II"/>
    <property type="match status" value="1"/>
</dbReference>
<dbReference type="Proteomes" id="UP000323732">
    <property type="component" value="Unassembled WGS sequence"/>
</dbReference>
<name>A0A5D4SNK6_9BACI</name>
<dbReference type="GeneID" id="97349970"/>
<sequence length="159" mass="18027">MKSLQTGKKEAAGMIYVADSSPQNWLYILFNTMEEAVRADKEGKVVPNLADYHWHSENVLELRIKEGVKFQNGEKLSALTVQESLHELSRWQAPHPPGTFLNFIPFTLEVKDEYTVLLKFADPDGLAPAKLRAAHLANRRFWDTLGFGYLKLGSGEGHW</sequence>
<dbReference type="EMBL" id="VTES01000002">
    <property type="protein sequence ID" value="TYS64873.1"/>
    <property type="molecule type" value="Genomic_DNA"/>
</dbReference>
<dbReference type="InterPro" id="IPR000914">
    <property type="entry name" value="SBP_5_dom"/>
</dbReference>
<dbReference type="AlphaFoldDB" id="A0A5D4SNK6"/>
<accession>A0A5D4SNK6</accession>
<feature type="domain" description="Solute-binding protein family 5" evidence="1">
    <location>
        <begin position="44"/>
        <end position="133"/>
    </location>
</feature>
<organism evidence="2 3">
    <name type="scientific">Bacillus infantis</name>
    <dbReference type="NCBI Taxonomy" id="324767"/>
    <lineage>
        <taxon>Bacteria</taxon>
        <taxon>Bacillati</taxon>
        <taxon>Bacillota</taxon>
        <taxon>Bacilli</taxon>
        <taxon>Bacillales</taxon>
        <taxon>Bacillaceae</taxon>
        <taxon>Bacillus</taxon>
    </lineage>
</organism>
<evidence type="ECO:0000313" key="3">
    <source>
        <dbReference type="Proteomes" id="UP000323732"/>
    </source>
</evidence>
<protein>
    <submittedName>
        <fullName evidence="2">ABC transporter substrate-binding protein</fullName>
    </submittedName>
</protein>
<proteinExistence type="predicted"/>
<gene>
    <name evidence="2" type="ORF">FZD47_05790</name>
</gene>
<evidence type="ECO:0000259" key="1">
    <source>
        <dbReference type="Pfam" id="PF00496"/>
    </source>
</evidence>
<dbReference type="RefSeq" id="WP_009793323.1">
    <property type="nucleotide sequence ID" value="NZ_CP160000.1"/>
</dbReference>
<dbReference type="Pfam" id="PF00496">
    <property type="entry name" value="SBP_bac_5"/>
    <property type="match status" value="1"/>
</dbReference>
<comment type="caution">
    <text evidence="2">The sequence shown here is derived from an EMBL/GenBank/DDBJ whole genome shotgun (WGS) entry which is preliminary data.</text>
</comment>
<reference evidence="2 3" key="1">
    <citation type="submission" date="2019-08" db="EMBL/GenBank/DDBJ databases">
        <title>Bacillus genomes from the desert of Cuatro Cienegas, Coahuila.</title>
        <authorList>
            <person name="Olmedo-Alvarez G."/>
        </authorList>
    </citation>
    <scope>NUCLEOTIDE SEQUENCE [LARGE SCALE GENOMIC DNA]</scope>
    <source>
        <strain evidence="2 3">CH37_1T</strain>
    </source>
</reference>
<evidence type="ECO:0000313" key="2">
    <source>
        <dbReference type="EMBL" id="TYS64873.1"/>
    </source>
</evidence>
<dbReference type="SUPFAM" id="SSF53850">
    <property type="entry name" value="Periplasmic binding protein-like II"/>
    <property type="match status" value="1"/>
</dbReference>